<comment type="similarity">
    <text evidence="2 14 15">Belongs to the TonB-dependent receptor family.</text>
</comment>
<evidence type="ECO:0000256" key="4">
    <source>
        <dbReference type="ARBA" id="ARBA00022452"/>
    </source>
</evidence>
<comment type="caution">
    <text evidence="18">The sequence shown here is derived from an EMBL/GenBank/DDBJ whole genome shotgun (WGS) entry which is preliminary data.</text>
</comment>
<dbReference type="NCBIfam" id="TIGR01783">
    <property type="entry name" value="TonB-siderophor"/>
    <property type="match status" value="1"/>
</dbReference>
<dbReference type="Proteomes" id="UP001500582">
    <property type="component" value="Unassembled WGS sequence"/>
</dbReference>
<evidence type="ECO:0000256" key="12">
    <source>
        <dbReference type="ARBA" id="ARBA00023170"/>
    </source>
</evidence>
<keyword evidence="11 14" id="KW-0472">Membrane</keyword>
<dbReference type="SUPFAM" id="SSF49452">
    <property type="entry name" value="Starch-binding domain-like"/>
    <property type="match status" value="1"/>
</dbReference>
<evidence type="ECO:0000313" key="18">
    <source>
        <dbReference type="EMBL" id="GAA4324355.1"/>
    </source>
</evidence>
<keyword evidence="8" id="KW-0408">Iron</keyword>
<evidence type="ECO:0000259" key="17">
    <source>
        <dbReference type="Pfam" id="PF07715"/>
    </source>
</evidence>
<keyword evidence="12 18" id="KW-0675">Receptor</keyword>
<dbReference type="InterPro" id="IPR000531">
    <property type="entry name" value="Beta-barrel_TonB"/>
</dbReference>
<evidence type="ECO:0000256" key="5">
    <source>
        <dbReference type="ARBA" id="ARBA00022496"/>
    </source>
</evidence>
<dbReference type="InterPro" id="IPR013784">
    <property type="entry name" value="Carb-bd-like_fold"/>
</dbReference>
<evidence type="ECO:0000256" key="11">
    <source>
        <dbReference type="ARBA" id="ARBA00023136"/>
    </source>
</evidence>
<keyword evidence="13 14" id="KW-0998">Cell outer membrane</keyword>
<reference evidence="19" key="1">
    <citation type="journal article" date="2019" name="Int. J. Syst. Evol. Microbiol.">
        <title>The Global Catalogue of Microorganisms (GCM) 10K type strain sequencing project: providing services to taxonomists for standard genome sequencing and annotation.</title>
        <authorList>
            <consortium name="The Broad Institute Genomics Platform"/>
            <consortium name="The Broad Institute Genome Sequencing Center for Infectious Disease"/>
            <person name="Wu L."/>
            <person name="Ma J."/>
        </authorList>
    </citation>
    <scope>NUCLEOTIDE SEQUENCE [LARGE SCALE GENOMIC DNA]</scope>
    <source>
        <strain evidence="19">JCM 17705</strain>
    </source>
</reference>
<sequence>MYTLLLIFMKKALLHLHVLSCFIIIVLINSGTAYAQSATGNINGIITTNDNMPAAGVTVKVTGTSKNAVADEKGIFQIKNLKAGNYELSISLVGYETQVEKVTVEDGKTINVSIELKVSQKSLQEVEVSYKRNRVTNKSSDYIARMPITNLQNAQAYNVVDKEIIKQQVIVTLTDAFRNAPGVTPALYPSGGIGVLSRGFATGIDARNGLQSTTGRSSADVANIERIEFIKGPSGTLFGGGISSFGGVVNLVTKKPFEKFQGSVDMSIGSFGLGRVTADVNTPLNADKTLLFRINTAVQRQDSYNERGFYNSSLVAPSLLYKANDRLSVLFDAELYSVNSIRPTYVTIAPGSGIKSFADLPLDYKKSLLDNDLDAKTNATKFFVDVKYKLNDNWTSSSNIAYVNEQTERSYQDYPTWISRDSVTIDVSKYGPVSNTYTNVQQNFTGKFNTGSLKHTFLAGANYTQYTGRGMSGGTDVFRAIDIRNFTGKVNRIQVDSALSADKVLNWGRSNTSTYGAYASDVINLSDRLFAMLSLRYEYIDDKSTGPWATPYTQSSLSPKLGLVYQVVKEQVSLFANYMNGYQNSPPTTQPDGSQLTIKPIYANQYEGGIKAELFDKKINTTLSYYHIAIDNAVRYDQRFFAFQDGEQVSKGLEWDFSANPTDGLTVILGYGYNKNTIIDAEGLAGNQVSNSPKNIANYWVNYQFKHGALKNFGLGAGGNYIGKAYFDDANTLLLPSYHLVNATAFYENTSWRLGLKLNNIGNEKSWGYWGAPNPTRNVVVNFTVKF</sequence>
<evidence type="ECO:0000313" key="19">
    <source>
        <dbReference type="Proteomes" id="UP001500582"/>
    </source>
</evidence>
<proteinExistence type="inferred from homology"/>
<evidence type="ECO:0000256" key="15">
    <source>
        <dbReference type="RuleBase" id="RU003357"/>
    </source>
</evidence>
<keyword evidence="6 14" id="KW-0812">Transmembrane</keyword>
<dbReference type="SUPFAM" id="SSF56935">
    <property type="entry name" value="Porins"/>
    <property type="match status" value="1"/>
</dbReference>
<keyword evidence="4 14" id="KW-1134">Transmembrane beta strand</keyword>
<dbReference type="InterPro" id="IPR012910">
    <property type="entry name" value="Plug_dom"/>
</dbReference>
<protein>
    <submittedName>
        <fullName evidence="18">TonB-dependent receptor</fullName>
    </submittedName>
</protein>
<dbReference type="Pfam" id="PF13715">
    <property type="entry name" value="CarbopepD_reg_2"/>
    <property type="match status" value="1"/>
</dbReference>
<keyword evidence="7" id="KW-0732">Signal</keyword>
<dbReference type="PANTHER" id="PTHR32552:SF68">
    <property type="entry name" value="FERRICHROME OUTER MEMBRANE TRANSPORTER_PHAGE RECEPTOR"/>
    <property type="match status" value="1"/>
</dbReference>
<dbReference type="PANTHER" id="PTHR32552">
    <property type="entry name" value="FERRICHROME IRON RECEPTOR-RELATED"/>
    <property type="match status" value="1"/>
</dbReference>
<evidence type="ECO:0000256" key="14">
    <source>
        <dbReference type="PROSITE-ProRule" id="PRU01360"/>
    </source>
</evidence>
<keyword evidence="19" id="KW-1185">Reference proteome</keyword>
<evidence type="ECO:0000256" key="6">
    <source>
        <dbReference type="ARBA" id="ARBA00022692"/>
    </source>
</evidence>
<feature type="domain" description="TonB-dependent receptor plug" evidence="17">
    <location>
        <begin position="152"/>
        <end position="241"/>
    </location>
</feature>
<organism evidence="18 19">
    <name type="scientific">Mucilaginibacter gynuensis</name>
    <dbReference type="NCBI Taxonomy" id="1302236"/>
    <lineage>
        <taxon>Bacteria</taxon>
        <taxon>Pseudomonadati</taxon>
        <taxon>Bacteroidota</taxon>
        <taxon>Sphingobacteriia</taxon>
        <taxon>Sphingobacteriales</taxon>
        <taxon>Sphingobacteriaceae</taxon>
        <taxon>Mucilaginibacter</taxon>
    </lineage>
</organism>
<dbReference type="PROSITE" id="PS52016">
    <property type="entry name" value="TONB_DEPENDENT_REC_3"/>
    <property type="match status" value="1"/>
</dbReference>
<keyword evidence="3 14" id="KW-0813">Transport</keyword>
<dbReference type="InterPro" id="IPR036942">
    <property type="entry name" value="Beta-barrel_TonB_sf"/>
</dbReference>
<evidence type="ECO:0000256" key="8">
    <source>
        <dbReference type="ARBA" id="ARBA00023004"/>
    </source>
</evidence>
<keyword evidence="5" id="KW-0410">Iron transport</keyword>
<evidence type="ECO:0000256" key="9">
    <source>
        <dbReference type="ARBA" id="ARBA00023065"/>
    </source>
</evidence>
<dbReference type="Pfam" id="PF00593">
    <property type="entry name" value="TonB_dep_Rec_b-barrel"/>
    <property type="match status" value="1"/>
</dbReference>
<dbReference type="InterPro" id="IPR039426">
    <property type="entry name" value="TonB-dep_rcpt-like"/>
</dbReference>
<evidence type="ECO:0000256" key="2">
    <source>
        <dbReference type="ARBA" id="ARBA00009810"/>
    </source>
</evidence>
<dbReference type="Pfam" id="PF07715">
    <property type="entry name" value="Plug"/>
    <property type="match status" value="1"/>
</dbReference>
<dbReference type="EMBL" id="BAABFT010000006">
    <property type="protein sequence ID" value="GAA4324355.1"/>
    <property type="molecule type" value="Genomic_DNA"/>
</dbReference>
<dbReference type="InterPro" id="IPR010105">
    <property type="entry name" value="TonB_sidphr_rcpt"/>
</dbReference>
<dbReference type="Gene3D" id="2.60.40.1120">
    <property type="entry name" value="Carboxypeptidase-like, regulatory domain"/>
    <property type="match status" value="1"/>
</dbReference>
<evidence type="ECO:0000256" key="13">
    <source>
        <dbReference type="ARBA" id="ARBA00023237"/>
    </source>
</evidence>
<keyword evidence="9" id="KW-0406">Ion transport</keyword>
<accession>A0ABP8GHP1</accession>
<evidence type="ECO:0000256" key="10">
    <source>
        <dbReference type="ARBA" id="ARBA00023077"/>
    </source>
</evidence>
<name>A0ABP8GHP1_9SPHI</name>
<evidence type="ECO:0000256" key="3">
    <source>
        <dbReference type="ARBA" id="ARBA00022448"/>
    </source>
</evidence>
<evidence type="ECO:0000256" key="1">
    <source>
        <dbReference type="ARBA" id="ARBA00004571"/>
    </source>
</evidence>
<keyword evidence="10 15" id="KW-0798">TonB box</keyword>
<dbReference type="InterPro" id="IPR037066">
    <property type="entry name" value="Plug_dom_sf"/>
</dbReference>
<dbReference type="Gene3D" id="2.170.130.10">
    <property type="entry name" value="TonB-dependent receptor, plug domain"/>
    <property type="match status" value="1"/>
</dbReference>
<evidence type="ECO:0000259" key="16">
    <source>
        <dbReference type="Pfam" id="PF00593"/>
    </source>
</evidence>
<comment type="subcellular location">
    <subcellularLocation>
        <location evidence="1 14">Cell outer membrane</location>
        <topology evidence="1 14">Multi-pass membrane protein</topology>
    </subcellularLocation>
</comment>
<gene>
    <name evidence="18" type="ORF">GCM10023149_25900</name>
</gene>
<dbReference type="Gene3D" id="2.40.170.20">
    <property type="entry name" value="TonB-dependent receptor, beta-barrel domain"/>
    <property type="match status" value="1"/>
</dbReference>
<feature type="domain" description="TonB-dependent receptor-like beta-barrel" evidence="16">
    <location>
        <begin position="365"/>
        <end position="761"/>
    </location>
</feature>
<dbReference type="CDD" id="cd01347">
    <property type="entry name" value="ligand_gated_channel"/>
    <property type="match status" value="1"/>
</dbReference>
<evidence type="ECO:0000256" key="7">
    <source>
        <dbReference type="ARBA" id="ARBA00022729"/>
    </source>
</evidence>